<dbReference type="InterPro" id="IPR019079">
    <property type="entry name" value="Capsule_synth_CapA"/>
</dbReference>
<dbReference type="InterPro" id="IPR052169">
    <property type="entry name" value="CW_Biosynth-Accessory"/>
</dbReference>
<dbReference type="STRING" id="1278298.GCA_000428685_01608"/>
<proteinExistence type="inferred from homology"/>
<organism evidence="4 5">
    <name type="scientific">Actinomyces slackii</name>
    <dbReference type="NCBI Taxonomy" id="52774"/>
    <lineage>
        <taxon>Bacteria</taxon>
        <taxon>Bacillati</taxon>
        <taxon>Actinomycetota</taxon>
        <taxon>Actinomycetes</taxon>
        <taxon>Actinomycetales</taxon>
        <taxon>Actinomycetaceae</taxon>
        <taxon>Actinomyces</taxon>
    </lineage>
</organism>
<dbReference type="AlphaFoldDB" id="A0A3S4WH83"/>
<feature type="compositionally biased region" description="Pro residues" evidence="2">
    <location>
        <begin position="1"/>
        <end position="10"/>
    </location>
</feature>
<dbReference type="EMBL" id="LR134363">
    <property type="protein sequence ID" value="VEG74850.1"/>
    <property type="molecule type" value="Genomic_DNA"/>
</dbReference>
<evidence type="ECO:0000259" key="3">
    <source>
        <dbReference type="SMART" id="SM00854"/>
    </source>
</evidence>
<dbReference type="Proteomes" id="UP000276899">
    <property type="component" value="Chromosome"/>
</dbReference>
<dbReference type="PANTHER" id="PTHR33393:SF13">
    <property type="entry name" value="PGA BIOSYNTHESIS PROTEIN CAPA"/>
    <property type="match status" value="1"/>
</dbReference>
<reference evidence="4 5" key="1">
    <citation type="submission" date="2018-12" db="EMBL/GenBank/DDBJ databases">
        <authorList>
            <consortium name="Pathogen Informatics"/>
        </authorList>
    </citation>
    <scope>NUCLEOTIDE SEQUENCE [LARGE SCALE GENOMIC DNA]</scope>
    <source>
        <strain evidence="4 5">NCTC11923</strain>
    </source>
</reference>
<dbReference type="Pfam" id="PF09587">
    <property type="entry name" value="PGA_cap"/>
    <property type="match status" value="1"/>
</dbReference>
<comment type="similarity">
    <text evidence="1">Belongs to the CapA family.</text>
</comment>
<dbReference type="InterPro" id="IPR029052">
    <property type="entry name" value="Metallo-depent_PP-like"/>
</dbReference>
<name>A0A3S4WH83_9ACTO</name>
<evidence type="ECO:0000256" key="2">
    <source>
        <dbReference type="SAM" id="MobiDB-lite"/>
    </source>
</evidence>
<dbReference type="Gene3D" id="3.60.21.10">
    <property type="match status" value="1"/>
</dbReference>
<dbReference type="SUPFAM" id="SSF56300">
    <property type="entry name" value="Metallo-dependent phosphatases"/>
    <property type="match status" value="1"/>
</dbReference>
<evidence type="ECO:0000313" key="5">
    <source>
        <dbReference type="Proteomes" id="UP000276899"/>
    </source>
</evidence>
<feature type="region of interest" description="Disordered" evidence="2">
    <location>
        <begin position="1"/>
        <end position="45"/>
    </location>
</feature>
<protein>
    <submittedName>
        <fullName evidence="4">Bacterial capsule synthesis protein PGA_cap</fullName>
    </submittedName>
</protein>
<dbReference type="SMART" id="SM00854">
    <property type="entry name" value="PGA_cap"/>
    <property type="match status" value="1"/>
</dbReference>
<sequence>MPSTVPPDPSSSPDKASGPDPDTRRPLLAGQSHRGERLSAASHAPHSRRWGKPIAVCAVVALAAAAAWALTDRYWGSGPGSQVTAGAVATDEPSGASASPTAKDVSFTVGYAGDVLMHIPVLESTPQASGDIAPLMEAQTPWVEGLDLALCGLEVPVAPDGVYTGYPSFGMPAQVVSSLAAMGWDGCATASNHSVDRGQEGVEATLDALEANGMGHAGTFRSAEDAAIPFQLYELQREGRTITIAQISTTHNLNGYEDPTGHSVAVNDAEAVKQAAIRARAAGADLVVAHAQVGTQEYSTTPDHEQIEYAQALANTAEVDLLFGAHPHVPQQSVKLEGGVDGKGMWVSYSAGNAISNQDESSAALLSDVGLLVWADITAHGDGTVSVEGLQWRPFTTDIAAGHVVRDLAALHDGERPEGLAIPAEEIERRWSALQEVVDPSTMADAPPSPSGAEPTVLTEEQIAAVVEATAQPTATSTPTGDGQS</sequence>
<evidence type="ECO:0000313" key="4">
    <source>
        <dbReference type="EMBL" id="VEG74850.1"/>
    </source>
</evidence>
<feature type="domain" description="Capsule synthesis protein CapA" evidence="3">
    <location>
        <begin position="108"/>
        <end position="358"/>
    </location>
</feature>
<accession>A0A3S4WH83</accession>
<keyword evidence="5" id="KW-1185">Reference proteome</keyword>
<gene>
    <name evidence="4" type="ORF">NCTC11923_01499</name>
</gene>
<feature type="compositionally biased region" description="Low complexity" evidence="2">
    <location>
        <begin position="11"/>
        <end position="20"/>
    </location>
</feature>
<dbReference type="PANTHER" id="PTHR33393">
    <property type="entry name" value="POLYGLUTAMINE SYNTHESIS ACCESSORY PROTEIN RV0574C-RELATED"/>
    <property type="match status" value="1"/>
</dbReference>
<evidence type="ECO:0000256" key="1">
    <source>
        <dbReference type="ARBA" id="ARBA00005662"/>
    </source>
</evidence>
<dbReference type="RefSeq" id="WP_232011980.1">
    <property type="nucleotide sequence ID" value="NZ_CBCRWE010000002.1"/>
</dbReference>
<dbReference type="KEGG" id="asla:NCTC11923_01499"/>